<dbReference type="Gene3D" id="1.25.40.10">
    <property type="entry name" value="Tetratricopeptide repeat domain"/>
    <property type="match status" value="2"/>
</dbReference>
<dbReference type="PANTHER" id="PTHR35807:SF1">
    <property type="entry name" value="TRANSCRIPTIONAL REGULATOR REDD"/>
    <property type="match status" value="1"/>
</dbReference>
<evidence type="ECO:0000256" key="5">
    <source>
        <dbReference type="SAM" id="MobiDB-lite"/>
    </source>
</evidence>
<organism evidence="8 9">
    <name type="scientific">Phycicoccus sonneratiae</name>
    <dbReference type="NCBI Taxonomy" id="2807628"/>
    <lineage>
        <taxon>Bacteria</taxon>
        <taxon>Bacillati</taxon>
        <taxon>Actinomycetota</taxon>
        <taxon>Actinomycetes</taxon>
        <taxon>Micrococcales</taxon>
        <taxon>Intrasporangiaceae</taxon>
        <taxon>Phycicoccus</taxon>
    </lineage>
</organism>
<evidence type="ECO:0000256" key="1">
    <source>
        <dbReference type="ARBA" id="ARBA00005820"/>
    </source>
</evidence>
<dbReference type="PRINTS" id="PR00364">
    <property type="entry name" value="DISEASERSIST"/>
</dbReference>
<evidence type="ECO:0000256" key="3">
    <source>
        <dbReference type="ARBA" id="ARBA00023125"/>
    </source>
</evidence>
<comment type="caution">
    <text evidence="8">The sequence shown here is derived from an EMBL/GenBank/DDBJ whole genome shotgun (WGS) entry which is preliminary data.</text>
</comment>
<reference evidence="8" key="1">
    <citation type="submission" date="2021-02" db="EMBL/GenBank/DDBJ databases">
        <title>Phycicoccus sp. MQZ13P-5T, whole genome shotgun sequence.</title>
        <authorList>
            <person name="Tuo L."/>
        </authorList>
    </citation>
    <scope>NUCLEOTIDE SEQUENCE</scope>
    <source>
        <strain evidence="8">MQZ13P-5</strain>
    </source>
</reference>
<dbReference type="Gene3D" id="1.10.10.10">
    <property type="entry name" value="Winged helix-like DNA-binding domain superfamily/Winged helix DNA-binding domain"/>
    <property type="match status" value="1"/>
</dbReference>
<dbReference type="Gene3D" id="3.40.50.300">
    <property type="entry name" value="P-loop containing nucleotide triphosphate hydrolases"/>
    <property type="match status" value="1"/>
</dbReference>
<accession>A0ABS2CMB8</accession>
<keyword evidence="4" id="KW-0804">Transcription</keyword>
<feature type="region of interest" description="Disordered" evidence="5">
    <location>
        <begin position="240"/>
        <end position="278"/>
    </location>
</feature>
<dbReference type="Pfam" id="PF03704">
    <property type="entry name" value="BTAD"/>
    <property type="match status" value="1"/>
</dbReference>
<evidence type="ECO:0000256" key="4">
    <source>
        <dbReference type="ARBA" id="ARBA00023163"/>
    </source>
</evidence>
<dbReference type="SUPFAM" id="SSF48452">
    <property type="entry name" value="TPR-like"/>
    <property type="match status" value="2"/>
</dbReference>
<dbReference type="PANTHER" id="PTHR35807">
    <property type="entry name" value="TRANSCRIPTIONAL REGULATOR REDD-RELATED"/>
    <property type="match status" value="1"/>
</dbReference>
<proteinExistence type="inferred from homology"/>
<evidence type="ECO:0000256" key="2">
    <source>
        <dbReference type="ARBA" id="ARBA00023015"/>
    </source>
</evidence>
<dbReference type="InterPro" id="IPR005158">
    <property type="entry name" value="BTAD"/>
</dbReference>
<keyword evidence="9" id="KW-1185">Reference proteome</keyword>
<evidence type="ECO:0000313" key="8">
    <source>
        <dbReference type="EMBL" id="MBM6400950.1"/>
    </source>
</evidence>
<protein>
    <submittedName>
        <fullName evidence="8">AfsR/SARP family transcriptional regulator</fullName>
    </submittedName>
</protein>
<keyword evidence="2" id="KW-0805">Transcription regulation</keyword>
<dbReference type="SUPFAM" id="SSF52540">
    <property type="entry name" value="P-loop containing nucleoside triphosphate hydrolases"/>
    <property type="match status" value="1"/>
</dbReference>
<dbReference type="SMART" id="SM00862">
    <property type="entry name" value="Trans_reg_C"/>
    <property type="match status" value="1"/>
</dbReference>
<feature type="domain" description="OmpR/PhoB-type" evidence="6">
    <location>
        <begin position="15"/>
        <end position="86"/>
    </location>
</feature>
<dbReference type="InterPro" id="IPR027417">
    <property type="entry name" value="P-loop_NTPase"/>
</dbReference>
<evidence type="ECO:0000259" key="6">
    <source>
        <dbReference type="SMART" id="SM00862"/>
    </source>
</evidence>
<gene>
    <name evidence="8" type="ORF">JQN70_11175</name>
</gene>
<dbReference type="InterPro" id="IPR001867">
    <property type="entry name" value="OmpR/PhoB-type_DNA-bd"/>
</dbReference>
<dbReference type="SMART" id="SM01043">
    <property type="entry name" value="BTAD"/>
    <property type="match status" value="1"/>
</dbReference>
<feature type="domain" description="Bacterial transcriptional activator" evidence="7">
    <location>
        <begin position="92"/>
        <end position="236"/>
    </location>
</feature>
<dbReference type="InterPro" id="IPR036388">
    <property type="entry name" value="WH-like_DNA-bd_sf"/>
</dbReference>
<comment type="similarity">
    <text evidence="1">Belongs to the AfsR/DnrI/RedD regulatory family.</text>
</comment>
<evidence type="ECO:0000259" key="7">
    <source>
        <dbReference type="SMART" id="SM01043"/>
    </source>
</evidence>
<feature type="region of interest" description="Disordered" evidence="5">
    <location>
        <begin position="640"/>
        <end position="660"/>
    </location>
</feature>
<name>A0ABS2CMB8_9MICO</name>
<dbReference type="Proteomes" id="UP001430172">
    <property type="component" value="Unassembled WGS sequence"/>
</dbReference>
<sequence>MQLEILGRVRLSTDAGPVRLTELEHGLLASAALHGHVGVDTLAEWLWDGEPPSSVRNRVQSLVSGIRRKAGAELPVIVTEGRGYRLGEGVAVDLALWGDAVAEARALRPEDPVAALGRYDAALAVFGHEPLQGAPETAAVEVERNRLVQERLSVLEERHDAALRSGAHDGLVAELDALCARHPYHEGFVALFMLALAATGQQGRALEVFQEARARLDDELGVRPSDQLTEAQRIVLSGVPVGRRPEPLDDAIPAPEAPEHPSTPPAQPTVLGLPVPRTLPRRPDPFVGRVTELAEVRRAAEGLDDGPVVVAVTGLPGSGTSALALEAGHALRDLFPDGTLYHDGANSPGGVPVEAVVTSFLPLLGVHPEAVPASPRARAGLFRSLLDGRRVLVVLDNVTGGEDVTDLLPAGPGSMALVTSRRPVEGLGAGHRVRLRSLDPAAARTLLEALVGADRVAEAPDAVDDVVRLTGAVPLALRLAAARLSQRPDLGLDDVVERLERLGRTPGTDEIAVLRESLDELLEGLDATAQRCVAALAHLPADAFSGWVAGAVLGDPAAGDAALDAMLEASLVEPVVREDHDTQYRLHDLVRAQVRAGAARGAGAGTAAHPDTRRETEAAAAAALARSAAFLEDRPHRFLPVAPRSPELGTPEPRPRTRRRSRRFFRTETPLFVALARSVASQRPDLAWRLLDDCALGTDAASDLHAWFEAEAEVARALSGADDDSRLGAAHLLLCRAWLLQDRRSASREAHDLAEGARPRLLLLGAHGAAAAASLVSAQASTSLGRRDEAEAAIATAESSIGRVSDHTLAAWAAIARGTVHNDYDELSDAAREFTRAREILRDTPRTVAYALATLELSRARRRTGELGPATLLVDESLEILSGVGAVHMYSYALDARAEVSLAGGHATEALDEAGTALERASASRDAFLTARARRTRARALLALGRLGEAEAELRRAVEEFTALDRPLSVAFTYQVLAAALDAAGDAVGASEALRLEQTALRRATASRVAAPQRRSPGPA</sequence>
<dbReference type="InterPro" id="IPR051677">
    <property type="entry name" value="AfsR-DnrI-RedD_regulator"/>
</dbReference>
<dbReference type="RefSeq" id="WP_204131420.1">
    <property type="nucleotide sequence ID" value="NZ_JAFDVD010000012.1"/>
</dbReference>
<evidence type="ECO:0000313" key="9">
    <source>
        <dbReference type="Proteomes" id="UP001430172"/>
    </source>
</evidence>
<dbReference type="CDD" id="cd15831">
    <property type="entry name" value="BTAD"/>
    <property type="match status" value="1"/>
</dbReference>
<dbReference type="InterPro" id="IPR011990">
    <property type="entry name" value="TPR-like_helical_dom_sf"/>
</dbReference>
<dbReference type="EMBL" id="JAFDVD010000012">
    <property type="protein sequence ID" value="MBM6400950.1"/>
    <property type="molecule type" value="Genomic_DNA"/>
</dbReference>
<keyword evidence="3" id="KW-0238">DNA-binding</keyword>